<gene>
    <name evidence="1" type="ORF">M9Y10_011250</name>
</gene>
<comment type="caution">
    <text evidence="1">The sequence shown here is derived from an EMBL/GenBank/DDBJ whole genome shotgun (WGS) entry which is preliminary data.</text>
</comment>
<accession>A0ABR2IIZ3</accession>
<organism evidence="1 2">
    <name type="scientific">Tritrichomonas musculus</name>
    <dbReference type="NCBI Taxonomy" id="1915356"/>
    <lineage>
        <taxon>Eukaryota</taxon>
        <taxon>Metamonada</taxon>
        <taxon>Parabasalia</taxon>
        <taxon>Tritrichomonadida</taxon>
        <taxon>Tritrichomonadidae</taxon>
        <taxon>Tritrichomonas</taxon>
    </lineage>
</organism>
<reference evidence="1 2" key="1">
    <citation type="submission" date="2024-04" db="EMBL/GenBank/DDBJ databases">
        <title>Tritrichomonas musculus Genome.</title>
        <authorList>
            <person name="Alves-Ferreira E."/>
            <person name="Grigg M."/>
            <person name="Lorenzi H."/>
            <person name="Galac M."/>
        </authorList>
    </citation>
    <scope>NUCLEOTIDE SEQUENCE [LARGE SCALE GENOMIC DNA]</scope>
    <source>
        <strain evidence="1 2">EAF2021</strain>
    </source>
</reference>
<dbReference type="Proteomes" id="UP001470230">
    <property type="component" value="Unassembled WGS sequence"/>
</dbReference>
<evidence type="ECO:0000313" key="2">
    <source>
        <dbReference type="Proteomes" id="UP001470230"/>
    </source>
</evidence>
<dbReference type="EMBL" id="JAPFFF010000017">
    <property type="protein sequence ID" value="KAK8863564.1"/>
    <property type="molecule type" value="Genomic_DNA"/>
</dbReference>
<sequence>MHTINSNIHILEPLYVRIKNYPRSFQAKAINYCYVYKEENKKYTIFSQYLKDDKKETKQIIDVIGNSKIELDIDIDFILDVKKKPEKVDPNSIYIICETNDGTIAVPREFVSKIQFNSIEEE</sequence>
<proteinExistence type="predicted"/>
<keyword evidence="2" id="KW-1185">Reference proteome</keyword>
<name>A0ABR2IIZ3_9EUKA</name>
<evidence type="ECO:0000313" key="1">
    <source>
        <dbReference type="EMBL" id="KAK8863564.1"/>
    </source>
</evidence>
<protein>
    <submittedName>
        <fullName evidence="1">Uncharacterized protein</fullName>
    </submittedName>
</protein>